<keyword evidence="2" id="KW-1185">Reference proteome</keyword>
<dbReference type="PATRIC" id="fig|584657.3.peg.847"/>
<comment type="caution">
    <text evidence="1">The sequence shown here is derived from an EMBL/GenBank/DDBJ whole genome shotgun (WGS) entry which is preliminary data.</text>
</comment>
<dbReference type="EMBL" id="AWQS01000019">
    <property type="protein sequence ID" value="EWT07195.1"/>
    <property type="molecule type" value="Genomic_DNA"/>
</dbReference>
<name>W9GM76_9MICO</name>
<evidence type="ECO:0000313" key="2">
    <source>
        <dbReference type="Proteomes" id="UP000019494"/>
    </source>
</evidence>
<accession>W9GM76</accession>
<dbReference type="Proteomes" id="UP000019494">
    <property type="component" value="Unassembled WGS sequence"/>
</dbReference>
<reference evidence="2" key="1">
    <citation type="submission" date="2013-08" db="EMBL/GenBank/DDBJ databases">
        <title>Intrasporangium oryzae NRRL B-24470.</title>
        <authorList>
            <person name="Liu H."/>
            <person name="Wang G."/>
        </authorList>
    </citation>
    <scope>NUCLEOTIDE SEQUENCE [LARGE SCALE GENOMIC DNA]</scope>
    <source>
        <strain evidence="2">Q5-1</strain>
    </source>
</reference>
<dbReference type="AlphaFoldDB" id="W9GM76"/>
<proteinExistence type="predicted"/>
<gene>
    <name evidence="1" type="ORF">N864_10420</name>
</gene>
<organism evidence="1 2">
    <name type="scientific">Intrasporangium chromatireducens Q5-1</name>
    <dbReference type="NCBI Taxonomy" id="584657"/>
    <lineage>
        <taxon>Bacteria</taxon>
        <taxon>Bacillati</taxon>
        <taxon>Actinomycetota</taxon>
        <taxon>Actinomycetes</taxon>
        <taxon>Micrococcales</taxon>
        <taxon>Intrasporangiaceae</taxon>
        <taxon>Intrasporangium</taxon>
    </lineage>
</organism>
<protein>
    <submittedName>
        <fullName evidence="1">Uncharacterized protein</fullName>
    </submittedName>
</protein>
<evidence type="ECO:0000313" key="1">
    <source>
        <dbReference type="EMBL" id="EWT07195.1"/>
    </source>
</evidence>
<sequence length="73" mass="7835">MERLRAEGRAASLIRVARSDHAMLIRARLWSRLVTDVVVAGLADSLGGATPPWPDPARSIAEHAVSDGGIYDI</sequence>